<protein>
    <recommendedName>
        <fullName evidence="4">SAP domain-containing protein</fullName>
    </recommendedName>
</protein>
<dbReference type="Proteomes" id="UP001357485">
    <property type="component" value="Unassembled WGS sequence"/>
</dbReference>
<name>A0ABR0M5T9_9PEZI</name>
<sequence length="281" mass="29704">MTDYNKLTVANLKLVVKERKIPLTGLIRKQQYVDRLLEDDESRGATSQSDGAIETAPPTADNAASGDETSGAAAQDQPDVNVEDGPPIPRDGGDVSINALLNHESEEAPADAALPDAPEFTKTLQTLRAEEPAQSPIDAPSTVPDATALSMRSDEPVQDTADVQATADGAHPSQVPSQTSEAEAEVPSTEMPAEAITQVTMPSSPAQGGGEELAEDSKKRKRRSLSPAVREDSVSKKLKQIGEGDKTMSEDATEPAVNAEEEHPVNTALVKTEEPTTMDDT</sequence>
<dbReference type="Gene3D" id="1.10.720.30">
    <property type="entry name" value="SAP domain"/>
    <property type="match status" value="1"/>
</dbReference>
<evidence type="ECO:0000313" key="3">
    <source>
        <dbReference type="Proteomes" id="UP001357485"/>
    </source>
</evidence>
<evidence type="ECO:0000313" key="2">
    <source>
        <dbReference type="EMBL" id="KAK5279002.1"/>
    </source>
</evidence>
<feature type="non-terminal residue" evidence="2">
    <location>
        <position position="281"/>
    </location>
</feature>
<reference evidence="2 3" key="1">
    <citation type="submission" date="2023-08" db="EMBL/GenBank/DDBJ databases">
        <title>Black Yeasts Isolated from many extreme environments.</title>
        <authorList>
            <person name="Coleine C."/>
            <person name="Stajich J.E."/>
            <person name="Selbmann L."/>
        </authorList>
    </citation>
    <scope>NUCLEOTIDE SEQUENCE [LARGE SCALE GENOMIC DNA]</scope>
    <source>
        <strain evidence="2 3">CCFEE 536</strain>
    </source>
</reference>
<dbReference type="EMBL" id="JAVRRA010001848">
    <property type="protein sequence ID" value="KAK5279002.1"/>
    <property type="molecule type" value="Genomic_DNA"/>
</dbReference>
<comment type="caution">
    <text evidence="2">The sequence shown here is derived from an EMBL/GenBank/DDBJ whole genome shotgun (WGS) entry which is preliminary data.</text>
</comment>
<accession>A0ABR0M5T9</accession>
<gene>
    <name evidence="2" type="ORF">LTR16_008074</name>
</gene>
<feature type="region of interest" description="Disordered" evidence="1">
    <location>
        <begin position="38"/>
        <end position="281"/>
    </location>
</feature>
<keyword evidence="3" id="KW-1185">Reference proteome</keyword>
<feature type="compositionally biased region" description="Basic and acidic residues" evidence="1">
    <location>
        <begin position="229"/>
        <end position="249"/>
    </location>
</feature>
<evidence type="ECO:0000256" key="1">
    <source>
        <dbReference type="SAM" id="MobiDB-lite"/>
    </source>
</evidence>
<proteinExistence type="predicted"/>
<dbReference type="InterPro" id="IPR036361">
    <property type="entry name" value="SAP_dom_sf"/>
</dbReference>
<feature type="compositionally biased region" description="Polar residues" evidence="1">
    <location>
        <begin position="197"/>
        <end position="206"/>
    </location>
</feature>
<organism evidence="2 3">
    <name type="scientific">Cryomyces antarcticus</name>
    <dbReference type="NCBI Taxonomy" id="329879"/>
    <lineage>
        <taxon>Eukaryota</taxon>
        <taxon>Fungi</taxon>
        <taxon>Dikarya</taxon>
        <taxon>Ascomycota</taxon>
        <taxon>Pezizomycotina</taxon>
        <taxon>Dothideomycetes</taxon>
        <taxon>Dothideomycetes incertae sedis</taxon>
        <taxon>Cryomyces</taxon>
    </lineage>
</organism>
<evidence type="ECO:0008006" key="4">
    <source>
        <dbReference type="Google" id="ProtNLM"/>
    </source>
</evidence>